<dbReference type="RefSeq" id="WP_269927088.1">
    <property type="nucleotide sequence ID" value="NZ_JAMKBJ010000011.1"/>
</dbReference>
<protein>
    <submittedName>
        <fullName evidence="1">Uncharacterized protein</fullName>
    </submittedName>
</protein>
<proteinExistence type="predicted"/>
<organism evidence="1 2">
    <name type="scientific">Paenisporosarcina quisquiliarum</name>
    <dbReference type="NCBI Taxonomy" id="365346"/>
    <lineage>
        <taxon>Bacteria</taxon>
        <taxon>Bacillati</taxon>
        <taxon>Bacillota</taxon>
        <taxon>Bacilli</taxon>
        <taxon>Bacillales</taxon>
        <taxon>Caryophanaceae</taxon>
        <taxon>Paenisporosarcina</taxon>
    </lineage>
</organism>
<reference evidence="1" key="1">
    <citation type="submission" date="2022-05" db="EMBL/GenBank/DDBJ databases">
        <authorList>
            <person name="Colautti A."/>
            <person name="Iacumin L."/>
        </authorList>
    </citation>
    <scope>NUCLEOTIDE SEQUENCE</scope>
    <source>
        <strain evidence="1">SK 55</strain>
    </source>
</reference>
<gene>
    <name evidence="1" type="ORF">M9R32_12550</name>
</gene>
<keyword evidence="2" id="KW-1185">Reference proteome</keyword>
<accession>A0A9X3LHI9</accession>
<dbReference type="Proteomes" id="UP001152173">
    <property type="component" value="Unassembled WGS sequence"/>
</dbReference>
<dbReference type="EMBL" id="JAMKBJ010000011">
    <property type="protein sequence ID" value="MCZ8538018.1"/>
    <property type="molecule type" value="Genomic_DNA"/>
</dbReference>
<sequence>MKCTLEIKTEAAYSLNFLIYIQNIFLNQKSNKEQYRFPSVFSEISFEEDFENRFRNLWDEVKHKIAEHPMNDIKLFMDEKNLFYQCLFEKSDESLETYNEIHFSFRVWWDSFAGRFTLEKSTDELVRKLYLNLEKFLNNNSIAPENLLTISLIYDECSLIRLDDTTSYFIISAEDFVTKQKELLEKLHKLFKEENS</sequence>
<evidence type="ECO:0000313" key="2">
    <source>
        <dbReference type="Proteomes" id="UP001152173"/>
    </source>
</evidence>
<comment type="caution">
    <text evidence="1">The sequence shown here is derived from an EMBL/GenBank/DDBJ whole genome shotgun (WGS) entry which is preliminary data.</text>
</comment>
<evidence type="ECO:0000313" key="1">
    <source>
        <dbReference type="EMBL" id="MCZ8538018.1"/>
    </source>
</evidence>
<name>A0A9X3LHI9_9BACL</name>
<dbReference type="AlphaFoldDB" id="A0A9X3LHI9"/>